<accession>A0A512HNW6</accession>
<evidence type="ECO:0000313" key="2">
    <source>
        <dbReference type="EMBL" id="GEO87147.1"/>
    </source>
</evidence>
<proteinExistence type="predicted"/>
<reference evidence="2 3" key="1">
    <citation type="submission" date="2019-07" db="EMBL/GenBank/DDBJ databases">
        <title>Whole genome shotgun sequence of Rhizobium naphthalenivorans NBRC 107585.</title>
        <authorList>
            <person name="Hosoyama A."/>
            <person name="Uohara A."/>
            <person name="Ohji S."/>
            <person name="Ichikawa N."/>
        </authorList>
    </citation>
    <scope>NUCLEOTIDE SEQUENCE [LARGE SCALE GENOMIC DNA]</scope>
    <source>
        <strain evidence="2 3">NBRC 107585</strain>
    </source>
</reference>
<dbReference type="EMBL" id="BJZP01000031">
    <property type="protein sequence ID" value="GEO87147.1"/>
    <property type="molecule type" value="Genomic_DNA"/>
</dbReference>
<name>A0A512HNW6_9HYPH</name>
<keyword evidence="3" id="KW-1185">Reference proteome</keyword>
<dbReference type="InterPro" id="IPR025285">
    <property type="entry name" value="DUF4145"/>
</dbReference>
<protein>
    <recommendedName>
        <fullName evidence="1">DUF4145 domain-containing protein</fullName>
    </recommendedName>
</protein>
<evidence type="ECO:0000259" key="1">
    <source>
        <dbReference type="Pfam" id="PF13643"/>
    </source>
</evidence>
<organism evidence="2 3">
    <name type="scientific">Ciceribacter naphthalenivorans</name>
    <dbReference type="NCBI Taxonomy" id="1118451"/>
    <lineage>
        <taxon>Bacteria</taxon>
        <taxon>Pseudomonadati</taxon>
        <taxon>Pseudomonadota</taxon>
        <taxon>Alphaproteobacteria</taxon>
        <taxon>Hyphomicrobiales</taxon>
        <taxon>Rhizobiaceae</taxon>
        <taxon>Ciceribacter</taxon>
    </lineage>
</organism>
<gene>
    <name evidence="2" type="ORF">RNA01_40790</name>
</gene>
<feature type="domain" description="DUF4145" evidence="1">
    <location>
        <begin position="8"/>
        <end position="73"/>
    </location>
</feature>
<sequence>MNSLGYIAKDLAKQIDALLNETDPRKALPLGLHQTVDAVRNFGNFSAHPIDEKTTLQIIDVDPEEAEWCLEILEEMFEHFYERPAVAAAKKAALDAKLAAAGKPPSK</sequence>
<dbReference type="Pfam" id="PF13643">
    <property type="entry name" value="DUF4145"/>
    <property type="match status" value="1"/>
</dbReference>
<dbReference type="Proteomes" id="UP000321717">
    <property type="component" value="Unassembled WGS sequence"/>
</dbReference>
<evidence type="ECO:0000313" key="3">
    <source>
        <dbReference type="Proteomes" id="UP000321717"/>
    </source>
</evidence>
<dbReference type="AlphaFoldDB" id="A0A512HNW6"/>
<comment type="caution">
    <text evidence="2">The sequence shown here is derived from an EMBL/GenBank/DDBJ whole genome shotgun (WGS) entry which is preliminary data.</text>
</comment>